<dbReference type="EMBL" id="BFAD01000009">
    <property type="protein sequence ID" value="GBE86721.1"/>
    <property type="molecule type" value="Genomic_DNA"/>
</dbReference>
<dbReference type="Pfam" id="PF00248">
    <property type="entry name" value="Aldo_ket_red"/>
    <property type="match status" value="1"/>
</dbReference>
<evidence type="ECO:0000259" key="6">
    <source>
        <dbReference type="Pfam" id="PF00248"/>
    </source>
</evidence>
<name>A0A401GWX8_9APHY</name>
<feature type="site" description="Lowers pKa of active site Tyr" evidence="5">
    <location>
        <position position="78"/>
    </location>
</feature>
<dbReference type="AlphaFoldDB" id="A0A401GWX8"/>
<feature type="active site" description="Proton donor" evidence="3">
    <location>
        <position position="53"/>
    </location>
</feature>
<dbReference type="CDD" id="cd19071">
    <property type="entry name" value="AKR_AKR1-5-like"/>
    <property type="match status" value="1"/>
</dbReference>
<dbReference type="GO" id="GO:0016491">
    <property type="term" value="F:oxidoreductase activity"/>
    <property type="evidence" value="ECO:0007669"/>
    <property type="project" value="UniProtKB-KW"/>
</dbReference>
<dbReference type="InterPro" id="IPR023210">
    <property type="entry name" value="NADP_OxRdtase_dom"/>
</dbReference>
<protein>
    <submittedName>
        <fullName evidence="7">Uncharacterized oxidoreductase</fullName>
    </submittedName>
</protein>
<dbReference type="FunFam" id="3.20.20.100:FF:000015">
    <property type="entry name" value="Oxidoreductase, aldo/keto reductase family"/>
    <property type="match status" value="1"/>
</dbReference>
<dbReference type="PANTHER" id="PTHR43827:SF13">
    <property type="entry name" value="ALDO_KETO REDUCTASE FAMILY PROTEIN"/>
    <property type="match status" value="1"/>
</dbReference>
<dbReference type="OrthoDB" id="416253at2759"/>
<dbReference type="RefSeq" id="XP_027617634.1">
    <property type="nucleotide sequence ID" value="XM_027761833.1"/>
</dbReference>
<dbReference type="PANTHER" id="PTHR43827">
    <property type="entry name" value="2,5-DIKETO-D-GLUCONIC ACID REDUCTASE"/>
    <property type="match status" value="1"/>
</dbReference>
<feature type="domain" description="NADP-dependent oxidoreductase" evidence="6">
    <location>
        <begin position="32"/>
        <end position="262"/>
    </location>
</feature>
<dbReference type="STRING" id="139825.A0A401GWX8"/>
<proteinExistence type="inferred from homology"/>
<evidence type="ECO:0000313" key="8">
    <source>
        <dbReference type="Proteomes" id="UP000287166"/>
    </source>
</evidence>
<evidence type="ECO:0000256" key="1">
    <source>
        <dbReference type="ARBA" id="ARBA00007905"/>
    </source>
</evidence>
<organism evidence="7 8">
    <name type="scientific">Sparassis crispa</name>
    <dbReference type="NCBI Taxonomy" id="139825"/>
    <lineage>
        <taxon>Eukaryota</taxon>
        <taxon>Fungi</taxon>
        <taxon>Dikarya</taxon>
        <taxon>Basidiomycota</taxon>
        <taxon>Agaricomycotina</taxon>
        <taxon>Agaricomycetes</taxon>
        <taxon>Polyporales</taxon>
        <taxon>Sparassidaceae</taxon>
        <taxon>Sparassis</taxon>
    </lineage>
</organism>
<comment type="caution">
    <text evidence="7">The sequence shown here is derived from an EMBL/GenBank/DDBJ whole genome shotgun (WGS) entry which is preliminary data.</text>
</comment>
<dbReference type="InterPro" id="IPR018170">
    <property type="entry name" value="Aldo/ket_reductase_CS"/>
</dbReference>
<evidence type="ECO:0000256" key="4">
    <source>
        <dbReference type="PIRSR" id="PIRSR000097-2"/>
    </source>
</evidence>
<feature type="binding site" evidence="4">
    <location>
        <position position="111"/>
    </location>
    <ligand>
        <name>substrate</name>
    </ligand>
</feature>
<evidence type="ECO:0000256" key="3">
    <source>
        <dbReference type="PIRSR" id="PIRSR000097-1"/>
    </source>
</evidence>
<dbReference type="Gene3D" id="3.20.20.100">
    <property type="entry name" value="NADP-dependent oxidoreductase domain"/>
    <property type="match status" value="1"/>
</dbReference>
<dbReference type="SUPFAM" id="SSF51430">
    <property type="entry name" value="NAD(P)-linked oxidoreductase"/>
    <property type="match status" value="1"/>
</dbReference>
<keyword evidence="2" id="KW-0560">Oxidoreductase</keyword>
<dbReference type="PRINTS" id="PR00069">
    <property type="entry name" value="ALDKETRDTASE"/>
</dbReference>
<comment type="similarity">
    <text evidence="1">Belongs to the aldo/keto reductase family.</text>
</comment>
<dbReference type="PROSITE" id="PS00798">
    <property type="entry name" value="ALDOKETO_REDUCTASE_1"/>
    <property type="match status" value="1"/>
</dbReference>
<accession>A0A401GWX8</accession>
<reference evidence="7 8" key="1">
    <citation type="journal article" date="2018" name="Sci. Rep.">
        <title>Genome sequence of the cauliflower mushroom Sparassis crispa (Hanabiratake) and its association with beneficial usage.</title>
        <authorList>
            <person name="Kiyama R."/>
            <person name="Furutani Y."/>
            <person name="Kawaguchi K."/>
            <person name="Nakanishi T."/>
        </authorList>
    </citation>
    <scope>NUCLEOTIDE SEQUENCE [LARGE SCALE GENOMIC DNA]</scope>
</reference>
<dbReference type="InterPro" id="IPR020471">
    <property type="entry name" value="AKR"/>
</dbReference>
<evidence type="ECO:0000256" key="5">
    <source>
        <dbReference type="PIRSR" id="PIRSR000097-3"/>
    </source>
</evidence>
<dbReference type="GeneID" id="38783638"/>
<dbReference type="PIRSF" id="PIRSF000097">
    <property type="entry name" value="AKR"/>
    <property type="match status" value="1"/>
</dbReference>
<gene>
    <name evidence="7" type="ORF">SCP_0906010</name>
</gene>
<dbReference type="InParanoid" id="A0A401GWX8"/>
<dbReference type="InterPro" id="IPR036812">
    <property type="entry name" value="NAD(P)_OxRdtase_dom_sf"/>
</dbReference>
<evidence type="ECO:0000313" key="7">
    <source>
        <dbReference type="EMBL" id="GBE86721.1"/>
    </source>
</evidence>
<dbReference type="Proteomes" id="UP000287166">
    <property type="component" value="Unassembled WGS sequence"/>
</dbReference>
<evidence type="ECO:0000256" key="2">
    <source>
        <dbReference type="ARBA" id="ARBA00023002"/>
    </source>
</evidence>
<keyword evidence="8" id="KW-1185">Reference proteome</keyword>
<sequence>MTETLSLASTVRLSSGHLMPLLGLGVYQNNDCSAACLAALKHGYRHIDSARMYKNEAQVGKAVRDSGIPREEIFVTSKIFPSEHGYDSTFKAVDSSLERFGFDYLDLFLIHAPLSGKEKRLETWRALVDCKKAGKLRTIGVSNYGVRHLEEIHEAGLETPSVNQIELHPFCQQQAIVNYCDKHNIFVQAYCPLIRGKFSNPVFQEVAKKYNKSVAQVLVRWSLQRGFSPLPKSSRPERVVSNADVYGFALADDDMARINTLDRGKDGAISWNPVEVDGYFGVVTGVVGKWVENTVGAVLGPFRR</sequence>